<keyword evidence="4" id="KW-1185">Reference proteome</keyword>
<name>A0A8T3CJ90_9TELE</name>
<gene>
    <name evidence="3" type="ORF">AGOR_G00220840</name>
</gene>
<feature type="region of interest" description="Disordered" evidence="1">
    <location>
        <begin position="644"/>
        <end position="683"/>
    </location>
</feature>
<evidence type="ECO:0000259" key="2">
    <source>
        <dbReference type="SMART" id="SM00327"/>
    </source>
</evidence>
<sequence>MPLYSEDDRGDQPVRDSVCVEEDDLRVEQPNQPSWELGADCHADDGLLVAQGNQTCDLLRAQGLRGRTGNRRKSTAQWLEDHGLTGSGLSFSHLLSHGTSTVITDRHGVPRMHLEISATALNEFEARLLKVRELCAWVQQLAPAGGCNFLEALRRVLLCRELDSLLLILRSCPDQTSDMLFNYVEQCTLGRELSLLTVAYWSSDHMTIKVAKRLAEVTKGRFHIFSNTGKGVVDSTDLQLMWGELKAVREVLRNVQEMRGGRVQDTLVTVVPEVWAEMDSLCLSRPSPSAANEDAPLRLQPPGLLPSPSTEWLQSHGLRAQRLGVYQVLAPNAHSPLQEFVPILRKTVSSTVNQKAMVQFEWHDGTVKNVHVDLPLLHTYQVSMCPYSTLTRVVVLVDVSQWNSQYLPHIQLSLRALLQEQLANKQSFNIIAFGGSVNPWQDVMVEPKPEKLQEAWRWVQRLRCEGSRNMLAALRLAVEVHLQGEPEHSQGLYLLTCGVPDHDMGAVLGYVLERSGGDVLRLHVCLFGGAEPPLSCPPRPRYASHTDTAQALRTLAHSSGGRFHCFTETGVLESDDITALMAEVQKAAEYMKKCSVLVEAVSRREPKRGANEGPALEGRQLAVTMETWIPPRPTALTRARLQVKEQREEERSPLRALTWSPSSAKAPRPPVNSWGPTGSGGRQRKFTVSHHVFYTEDGNNLGFVFKKYPKPQSVHRSVPTVSLPKEEEICSTKQWLKRFSVRKLKLNLDRLASGPDCTHHKREVPVTRNPAHSPALAYCSVLPSVHINGALKHLQVAPWELDQYLTQTGRLLRRYARRMRWLLSGSRRVFGTVLEQQVCVLLDCSGSMAPVLPQLKQELSALIWDQLHPNRVRFTLLAFSGEVRAWRPSLVEASEEACREAEQWVWQLCAHGGTCTMQALQFAWGLADSLGCYLLTDGKPDSSCSLVLQETKRISTGKCITVHTICYSCADSTANEFLQKLAQQTGGRFHHCHGDMDTLVARTLKEEINEEADPVLPTSEGDDLRGLAEEVTRLRRFQMQAAAFRKILLENRSPLKS</sequence>
<organism evidence="3 4">
    <name type="scientific">Albula goreensis</name>
    <dbReference type="NCBI Taxonomy" id="1534307"/>
    <lineage>
        <taxon>Eukaryota</taxon>
        <taxon>Metazoa</taxon>
        <taxon>Chordata</taxon>
        <taxon>Craniata</taxon>
        <taxon>Vertebrata</taxon>
        <taxon>Euteleostomi</taxon>
        <taxon>Actinopterygii</taxon>
        <taxon>Neopterygii</taxon>
        <taxon>Teleostei</taxon>
        <taxon>Albuliformes</taxon>
        <taxon>Albulidae</taxon>
        <taxon>Albula</taxon>
    </lineage>
</organism>
<dbReference type="PANTHER" id="PTHR46478:SF1">
    <property type="entry name" value="VON WILLEBRAND FACTOR A DOMAIN-CONTAINING PROTEIN 3A"/>
    <property type="match status" value="1"/>
</dbReference>
<dbReference type="Proteomes" id="UP000829720">
    <property type="component" value="Unassembled WGS sequence"/>
</dbReference>
<dbReference type="SMART" id="SM00327">
    <property type="entry name" value="VWA"/>
    <property type="match status" value="2"/>
</dbReference>
<dbReference type="PANTHER" id="PTHR46478">
    <property type="entry name" value="VON WILLEBRAND FACTOR A DOMAIN-CONTAINING PROTEIN 3A"/>
    <property type="match status" value="1"/>
</dbReference>
<reference evidence="3" key="1">
    <citation type="submission" date="2021-01" db="EMBL/GenBank/DDBJ databases">
        <authorList>
            <person name="Zahm M."/>
            <person name="Roques C."/>
            <person name="Cabau C."/>
            <person name="Klopp C."/>
            <person name="Donnadieu C."/>
            <person name="Jouanno E."/>
            <person name="Lampietro C."/>
            <person name="Louis A."/>
            <person name="Herpin A."/>
            <person name="Echchiki A."/>
            <person name="Berthelot C."/>
            <person name="Parey E."/>
            <person name="Roest-Crollius H."/>
            <person name="Braasch I."/>
            <person name="Postlethwait J."/>
            <person name="Bobe J."/>
            <person name="Montfort J."/>
            <person name="Bouchez O."/>
            <person name="Begum T."/>
            <person name="Mejri S."/>
            <person name="Adams A."/>
            <person name="Chen W.-J."/>
            <person name="Guiguen Y."/>
        </authorList>
    </citation>
    <scope>NUCLEOTIDE SEQUENCE</scope>
    <source>
        <tissue evidence="3">Blood</tissue>
    </source>
</reference>
<dbReference type="SUPFAM" id="SSF53300">
    <property type="entry name" value="vWA-like"/>
    <property type="match status" value="2"/>
</dbReference>
<evidence type="ECO:0000313" key="4">
    <source>
        <dbReference type="Proteomes" id="UP000829720"/>
    </source>
</evidence>
<feature type="domain" description="VWFA" evidence="2">
    <location>
        <begin position="390"/>
        <end position="582"/>
    </location>
</feature>
<feature type="compositionally biased region" description="Basic and acidic residues" evidence="1">
    <location>
        <begin position="644"/>
        <end position="653"/>
    </location>
</feature>
<protein>
    <recommendedName>
        <fullName evidence="2">VWFA domain-containing protein</fullName>
    </recommendedName>
</protein>
<evidence type="ECO:0000313" key="3">
    <source>
        <dbReference type="EMBL" id="KAI1883900.1"/>
    </source>
</evidence>
<dbReference type="Pfam" id="PF13768">
    <property type="entry name" value="VWA_3"/>
    <property type="match status" value="3"/>
</dbReference>
<dbReference type="Gene3D" id="3.40.50.410">
    <property type="entry name" value="von Willebrand factor, type A domain"/>
    <property type="match status" value="2"/>
</dbReference>
<dbReference type="InterPro" id="IPR036465">
    <property type="entry name" value="vWFA_dom_sf"/>
</dbReference>
<feature type="domain" description="VWFA" evidence="2">
    <location>
        <begin position="835"/>
        <end position="1004"/>
    </location>
</feature>
<dbReference type="InterPro" id="IPR002035">
    <property type="entry name" value="VWF_A"/>
</dbReference>
<dbReference type="CDD" id="cd00198">
    <property type="entry name" value="vWFA"/>
    <property type="match status" value="1"/>
</dbReference>
<dbReference type="EMBL" id="JAERUA010000022">
    <property type="protein sequence ID" value="KAI1883900.1"/>
    <property type="molecule type" value="Genomic_DNA"/>
</dbReference>
<dbReference type="AlphaFoldDB" id="A0A8T3CJ90"/>
<comment type="caution">
    <text evidence="3">The sequence shown here is derived from an EMBL/GenBank/DDBJ whole genome shotgun (WGS) entry which is preliminary data.</text>
</comment>
<proteinExistence type="predicted"/>
<accession>A0A8T3CJ90</accession>
<evidence type="ECO:0000256" key="1">
    <source>
        <dbReference type="SAM" id="MobiDB-lite"/>
    </source>
</evidence>
<dbReference type="OrthoDB" id="299997at2759"/>